<gene>
    <name evidence="6" type="ORF">K0B96_05435</name>
</gene>
<keyword evidence="3" id="KW-0804">Transcription</keyword>
<protein>
    <submittedName>
        <fullName evidence="6">TetR/AcrR family transcriptional regulator</fullName>
    </submittedName>
</protein>
<keyword evidence="2 4" id="KW-0238">DNA-binding</keyword>
<dbReference type="Gene3D" id="1.10.357.10">
    <property type="entry name" value="Tetracycline Repressor, domain 2"/>
    <property type="match status" value="1"/>
</dbReference>
<dbReference type="InterPro" id="IPR009057">
    <property type="entry name" value="Homeodomain-like_sf"/>
</dbReference>
<dbReference type="PRINTS" id="PR00455">
    <property type="entry name" value="HTHTETR"/>
</dbReference>
<organism evidence="6 7">
    <name type="scientific">Horticoccus luteus</name>
    <dbReference type="NCBI Taxonomy" id="2862869"/>
    <lineage>
        <taxon>Bacteria</taxon>
        <taxon>Pseudomonadati</taxon>
        <taxon>Verrucomicrobiota</taxon>
        <taxon>Opitutia</taxon>
        <taxon>Opitutales</taxon>
        <taxon>Opitutaceae</taxon>
        <taxon>Horticoccus</taxon>
    </lineage>
</organism>
<evidence type="ECO:0000256" key="4">
    <source>
        <dbReference type="PROSITE-ProRule" id="PRU00335"/>
    </source>
</evidence>
<keyword evidence="7" id="KW-1185">Reference proteome</keyword>
<evidence type="ECO:0000256" key="3">
    <source>
        <dbReference type="ARBA" id="ARBA00023163"/>
    </source>
</evidence>
<dbReference type="Proteomes" id="UP000825051">
    <property type="component" value="Chromosome"/>
</dbReference>
<dbReference type="KEGG" id="ole:K0B96_05435"/>
<dbReference type="RefSeq" id="WP_220164702.1">
    <property type="nucleotide sequence ID" value="NZ_CP080507.1"/>
</dbReference>
<evidence type="ECO:0000313" key="7">
    <source>
        <dbReference type="Proteomes" id="UP000825051"/>
    </source>
</evidence>
<evidence type="ECO:0000259" key="5">
    <source>
        <dbReference type="PROSITE" id="PS50977"/>
    </source>
</evidence>
<reference evidence="6" key="1">
    <citation type="submission" date="2021-08" db="EMBL/GenBank/DDBJ databases">
        <title>Genome of a novel bacterium of the phylum Verrucomicrobia, Oleiharenicola sp. KSB-15.</title>
        <authorList>
            <person name="Chung J.-H."/>
            <person name="Ahn J.-H."/>
            <person name="Yoon Y."/>
            <person name="Kim D.-Y."/>
            <person name="An S.-H."/>
            <person name="Park I."/>
            <person name="Yeon J."/>
        </authorList>
    </citation>
    <scope>NUCLEOTIDE SEQUENCE</scope>
    <source>
        <strain evidence="6">KSB-15</strain>
    </source>
</reference>
<sequence>MRYPAAHKVTTRRRIVSAASAAFREHGLERTGVDEVMRRAGLTHGGFYAHFRDKSELVAEACTEAFEGAVVNLERIAAQPTPARRARVLIDSYLSRHHRDNRGSGCLVVAVATDVGRLTGSARSSYARGFARHLERLAAALRLSDDPAVNRDRVTHLMSSLVGALLFARAADEPARSDALLESARRVLHHEFCR</sequence>
<feature type="domain" description="HTH tetR-type" evidence="5">
    <location>
        <begin position="9"/>
        <end position="69"/>
    </location>
</feature>
<dbReference type="AlphaFoldDB" id="A0A8F9XHA0"/>
<dbReference type="PANTHER" id="PTHR47506">
    <property type="entry name" value="TRANSCRIPTIONAL REGULATORY PROTEIN"/>
    <property type="match status" value="1"/>
</dbReference>
<dbReference type="Gene3D" id="1.10.10.60">
    <property type="entry name" value="Homeodomain-like"/>
    <property type="match status" value="1"/>
</dbReference>
<dbReference type="SUPFAM" id="SSF46689">
    <property type="entry name" value="Homeodomain-like"/>
    <property type="match status" value="1"/>
</dbReference>
<dbReference type="InterPro" id="IPR036271">
    <property type="entry name" value="Tet_transcr_reg_TetR-rel_C_sf"/>
</dbReference>
<accession>A0A8F9XHA0</accession>
<name>A0A8F9XHA0_9BACT</name>
<proteinExistence type="predicted"/>
<evidence type="ECO:0000313" key="6">
    <source>
        <dbReference type="EMBL" id="QYM80062.1"/>
    </source>
</evidence>
<evidence type="ECO:0000256" key="2">
    <source>
        <dbReference type="ARBA" id="ARBA00023125"/>
    </source>
</evidence>
<dbReference type="EMBL" id="CP080507">
    <property type="protein sequence ID" value="QYM80062.1"/>
    <property type="molecule type" value="Genomic_DNA"/>
</dbReference>
<dbReference type="GO" id="GO:0003677">
    <property type="term" value="F:DNA binding"/>
    <property type="evidence" value="ECO:0007669"/>
    <property type="project" value="UniProtKB-UniRule"/>
</dbReference>
<keyword evidence="1" id="KW-0805">Transcription regulation</keyword>
<dbReference type="PROSITE" id="PS50977">
    <property type="entry name" value="HTH_TETR_2"/>
    <property type="match status" value="1"/>
</dbReference>
<evidence type="ECO:0000256" key="1">
    <source>
        <dbReference type="ARBA" id="ARBA00023015"/>
    </source>
</evidence>
<dbReference type="SUPFAM" id="SSF48498">
    <property type="entry name" value="Tetracyclin repressor-like, C-terminal domain"/>
    <property type="match status" value="1"/>
</dbReference>
<dbReference type="Pfam" id="PF00440">
    <property type="entry name" value="TetR_N"/>
    <property type="match status" value="1"/>
</dbReference>
<dbReference type="PANTHER" id="PTHR47506:SF7">
    <property type="entry name" value="TRANSCRIPTIONAL REGULATORY PROTEIN"/>
    <property type="match status" value="1"/>
</dbReference>
<feature type="DNA-binding region" description="H-T-H motif" evidence="4">
    <location>
        <begin position="32"/>
        <end position="51"/>
    </location>
</feature>
<dbReference type="InterPro" id="IPR001647">
    <property type="entry name" value="HTH_TetR"/>
</dbReference>